<dbReference type="AlphaFoldDB" id="A0A4Z2F721"/>
<feature type="compositionally biased region" description="Basic and acidic residues" evidence="2">
    <location>
        <begin position="1"/>
        <end position="23"/>
    </location>
</feature>
<dbReference type="Proteomes" id="UP000314294">
    <property type="component" value="Unassembled WGS sequence"/>
</dbReference>
<comment type="caution">
    <text evidence="3">The sequence shown here is derived from an EMBL/GenBank/DDBJ whole genome shotgun (WGS) entry which is preliminary data.</text>
</comment>
<evidence type="ECO:0000313" key="3">
    <source>
        <dbReference type="EMBL" id="TNN36643.1"/>
    </source>
</evidence>
<dbReference type="GO" id="GO:0006915">
    <property type="term" value="P:apoptotic process"/>
    <property type="evidence" value="ECO:0007669"/>
    <property type="project" value="UniProtKB-KW"/>
</dbReference>
<dbReference type="PANTHER" id="PTHR14965:SF1">
    <property type="entry name" value="APOPTOSIS FACILITATOR BCL-2-LIKE PROTEIN 14"/>
    <property type="match status" value="1"/>
</dbReference>
<keyword evidence="4" id="KW-1185">Reference proteome</keyword>
<evidence type="ECO:0000256" key="2">
    <source>
        <dbReference type="SAM" id="MobiDB-lite"/>
    </source>
</evidence>
<feature type="region of interest" description="Disordered" evidence="2">
    <location>
        <begin position="1"/>
        <end position="167"/>
    </location>
</feature>
<sequence length="327" mass="36805">MANGHVEIHDPFLNHRDPERTSDSDDMEDSVELRLMMAYARRRRPQRGGGLTSLGLSASGVKDGSGALSPLQMPDQAEKEEEKEMKKRRKKKKRRLSMKGWRRNIFSCIKPQTDDGEPRQMIGEGGGAEGADAEGGDAADRCGPLRVKEIKEEEEEKEKDKDEDEELNKTAHKLTQIADEIPLMPPDVEADSPDDVDVDVSVEKLIGLLLRGSGDRLNEKELKDHSIASELFWDYSFFRQLMTALLTRLGLRSRHPDSPGPKASPKTQIAVACEVTSRLSDVSSLPRNRLLDHGARYLQHYYSPWALQHGGYVRETHSDAHYILINI</sequence>
<dbReference type="OrthoDB" id="9948726at2759"/>
<dbReference type="EMBL" id="SRLO01001590">
    <property type="protein sequence ID" value="TNN36643.1"/>
    <property type="molecule type" value="Genomic_DNA"/>
</dbReference>
<feature type="compositionally biased region" description="Basic residues" evidence="2">
    <location>
        <begin position="86"/>
        <end position="102"/>
    </location>
</feature>
<dbReference type="PANTHER" id="PTHR14965">
    <property type="entry name" value="SI:CH73-248E21.1"/>
    <property type="match status" value="1"/>
</dbReference>
<accession>A0A4Z2F721</accession>
<evidence type="ECO:0000256" key="1">
    <source>
        <dbReference type="ARBA" id="ARBA00022703"/>
    </source>
</evidence>
<evidence type="ECO:0000313" key="4">
    <source>
        <dbReference type="Proteomes" id="UP000314294"/>
    </source>
</evidence>
<keyword evidence="1" id="KW-0053">Apoptosis</keyword>
<dbReference type="GO" id="GO:2001236">
    <property type="term" value="P:regulation of extrinsic apoptotic signaling pathway"/>
    <property type="evidence" value="ECO:0007669"/>
    <property type="project" value="TreeGrafter"/>
</dbReference>
<reference evidence="3 4" key="1">
    <citation type="submission" date="2019-03" db="EMBL/GenBank/DDBJ databases">
        <title>First draft genome of Liparis tanakae, snailfish: a comprehensive survey of snailfish specific genes.</title>
        <authorList>
            <person name="Kim W."/>
            <person name="Song I."/>
            <person name="Jeong J.-H."/>
            <person name="Kim D."/>
            <person name="Kim S."/>
            <person name="Ryu S."/>
            <person name="Song J.Y."/>
            <person name="Lee S.K."/>
        </authorList>
    </citation>
    <scope>NUCLEOTIDE SEQUENCE [LARGE SCALE GENOMIC DNA]</scope>
    <source>
        <tissue evidence="3">Muscle</tissue>
    </source>
</reference>
<feature type="compositionally biased region" description="Basic and acidic residues" evidence="2">
    <location>
        <begin position="76"/>
        <end position="85"/>
    </location>
</feature>
<name>A0A4Z2F721_9TELE</name>
<proteinExistence type="predicted"/>
<protein>
    <submittedName>
        <fullName evidence="3">Apoptosis facilitator Bcl-2-like protein 14</fullName>
    </submittedName>
</protein>
<feature type="compositionally biased region" description="Acidic residues" evidence="2">
    <location>
        <begin position="152"/>
        <end position="166"/>
    </location>
</feature>
<gene>
    <name evidence="3" type="primary">Bcl2l14</name>
    <name evidence="3" type="ORF">EYF80_053189</name>
</gene>
<organism evidence="3 4">
    <name type="scientific">Liparis tanakae</name>
    <name type="common">Tanaka's snailfish</name>
    <dbReference type="NCBI Taxonomy" id="230148"/>
    <lineage>
        <taxon>Eukaryota</taxon>
        <taxon>Metazoa</taxon>
        <taxon>Chordata</taxon>
        <taxon>Craniata</taxon>
        <taxon>Vertebrata</taxon>
        <taxon>Euteleostomi</taxon>
        <taxon>Actinopterygii</taxon>
        <taxon>Neopterygii</taxon>
        <taxon>Teleostei</taxon>
        <taxon>Neoteleostei</taxon>
        <taxon>Acanthomorphata</taxon>
        <taxon>Eupercaria</taxon>
        <taxon>Perciformes</taxon>
        <taxon>Cottioidei</taxon>
        <taxon>Cottales</taxon>
        <taxon>Liparidae</taxon>
        <taxon>Liparis</taxon>
    </lineage>
</organism>